<comment type="subcellular location">
    <subcellularLocation>
        <location evidence="1">Membrane</location>
        <topology evidence="1">Multi-pass membrane protein</topology>
    </subcellularLocation>
    <subcellularLocation>
        <location evidence="6">Plastid</location>
        <location evidence="6">Chloroplast thylakoid membrane</location>
        <topology evidence="6">Multi-pass membrane protein</topology>
    </subcellularLocation>
</comment>
<feature type="transmembrane region" description="Helical" evidence="7">
    <location>
        <begin position="371"/>
        <end position="390"/>
    </location>
</feature>
<dbReference type="HAMAP" id="MF_01392">
    <property type="entry name" value="CytC_Ccs1"/>
    <property type="match status" value="1"/>
</dbReference>
<dbReference type="InterPro" id="IPR007816">
    <property type="entry name" value="ResB-like_domain"/>
</dbReference>
<evidence type="ECO:0000256" key="5">
    <source>
        <dbReference type="ARBA" id="ARBA00023136"/>
    </source>
</evidence>
<geneLocation type="chloroplast" evidence="9"/>
<dbReference type="GO" id="GO:0017004">
    <property type="term" value="P:cytochrome complex assembly"/>
    <property type="evidence" value="ECO:0007669"/>
    <property type="project" value="UniProtKB-UniRule"/>
</dbReference>
<reference evidence="9" key="1">
    <citation type="journal article" date="2017" name="J. Phycol.">
        <title>Analysis of chloroplast genomes and a supermatrix inform reclassification of the Rhodomelaceae (Rhodophyta).</title>
        <authorList>
            <person name="Diaz-Tapia P."/>
            <person name="Maggs C.A."/>
            <person name="West J.A."/>
            <person name="Verbruggen H."/>
        </authorList>
    </citation>
    <scope>NUCLEOTIDE SEQUENCE</scope>
    <source>
        <strain evidence="9">PD763</strain>
    </source>
</reference>
<evidence type="ECO:0000256" key="7">
    <source>
        <dbReference type="SAM" id="Phobius"/>
    </source>
</evidence>
<feature type="transmembrane region" description="Helical" evidence="7">
    <location>
        <begin position="124"/>
        <end position="144"/>
    </location>
</feature>
<dbReference type="AlphaFoldDB" id="A0A1Z1MEU9"/>
<dbReference type="PANTHER" id="PTHR31566:SF0">
    <property type="entry name" value="CYTOCHROME C BIOGENESIS PROTEIN CCS1, CHLOROPLASTIC"/>
    <property type="match status" value="1"/>
</dbReference>
<feature type="domain" description="ResB-like" evidence="8">
    <location>
        <begin position="357"/>
        <end position="418"/>
    </location>
</feature>
<dbReference type="RefSeq" id="YP_009395311.1">
    <property type="nucleotide sequence ID" value="NC_035277.1"/>
</dbReference>
<evidence type="ECO:0000256" key="3">
    <source>
        <dbReference type="ARBA" id="ARBA00022748"/>
    </source>
</evidence>
<dbReference type="PANTHER" id="PTHR31566">
    <property type="entry name" value="CYTOCHROME C BIOGENESIS PROTEIN CCS1, CHLOROPLASTIC"/>
    <property type="match status" value="1"/>
</dbReference>
<organism evidence="9">
    <name type="scientific">Polysiphonia infestans</name>
    <dbReference type="NCBI Taxonomy" id="2006978"/>
    <lineage>
        <taxon>Eukaryota</taxon>
        <taxon>Rhodophyta</taxon>
        <taxon>Florideophyceae</taxon>
        <taxon>Rhodymeniophycidae</taxon>
        <taxon>Ceramiales</taxon>
        <taxon>Rhodomelaceae</taxon>
        <taxon>Polysiphonioideae</taxon>
        <taxon>Polysiphonia</taxon>
    </lineage>
</organism>
<comment type="subunit">
    <text evidence="6">May interact with CcsA.</text>
</comment>
<accession>A0A1Z1MEU9</accession>
<name>A0A1Z1MEU9_9FLOR</name>
<dbReference type="InterPro" id="IPR023494">
    <property type="entry name" value="Cyt_c_bgen_Ccs1/CcsB/ResB"/>
</dbReference>
<dbReference type="EMBL" id="MF101432">
    <property type="protein sequence ID" value="ARW64291.1"/>
    <property type="molecule type" value="Genomic_DNA"/>
</dbReference>
<feature type="transmembrane region" description="Helical" evidence="7">
    <location>
        <begin position="72"/>
        <end position="94"/>
    </location>
</feature>
<feature type="transmembrane region" description="Helical" evidence="7">
    <location>
        <begin position="156"/>
        <end position="181"/>
    </location>
</feature>
<keyword evidence="6" id="KW-0793">Thylakoid</keyword>
<evidence type="ECO:0000256" key="1">
    <source>
        <dbReference type="ARBA" id="ARBA00004141"/>
    </source>
</evidence>
<comment type="similarity">
    <text evidence="6">Belongs to the Ccs1/CcsB family.</text>
</comment>
<feature type="transmembrane region" description="Helical" evidence="7">
    <location>
        <begin position="46"/>
        <end position="65"/>
    </location>
</feature>
<dbReference type="GO" id="GO:0009535">
    <property type="term" value="C:chloroplast thylakoid membrane"/>
    <property type="evidence" value="ECO:0007669"/>
    <property type="project" value="UniProtKB-SubCell"/>
</dbReference>
<evidence type="ECO:0000256" key="2">
    <source>
        <dbReference type="ARBA" id="ARBA00022692"/>
    </source>
</evidence>
<evidence type="ECO:0000256" key="4">
    <source>
        <dbReference type="ARBA" id="ARBA00022989"/>
    </source>
</evidence>
<gene>
    <name evidence="6 9" type="primary">ccs1</name>
</gene>
<sequence length="445" mass="52619">MNNLNLKNLFWRFLKKSSNLNLSLFLLFMIIIACIMGSIIEQDQDFYYYTLNYLNYTSLIIFLGLNHVFRTWWFIFLLCSLGTALISCTFSNQLPSLKNARRWKFIYSQKTIDLSRYSRNNYNIFNYSYVNFTYSLIHSNFFVFSRINSIYAYKGLYGRIAPMFVHFSIIAILMGSMHGFFNSFVVQELVPVGEIFHLKNLVYSGFYSTVESNLFGHVDDFYIKYYNNGGVKQFFSKLSLYLNDDLPAKSQLMYVNRPLNFNNIIFYQTNWELNTLRFSIHETYFFQQKLFKKVDSGQAFWISNLQLTNDQEVLFVLTSLNEEVLICNNSGIILQEVVVGEKFYINSTPYRIESIITSTGLQIKYDPSISLVYFGFFTMIVTTFLSYLSYSQIWIYSSQSFLEFAGSTNRATLFFEQDIFFIDKMYSSYSYVYADNYDKYTYLLR</sequence>
<proteinExistence type="inferred from homology"/>
<keyword evidence="3 6" id="KW-0201">Cytochrome c-type biogenesis</keyword>
<feature type="transmembrane region" description="Helical" evidence="7">
    <location>
        <begin position="20"/>
        <end position="40"/>
    </location>
</feature>
<feature type="domain" description="ResB-like" evidence="8">
    <location>
        <begin position="21"/>
        <end position="284"/>
    </location>
</feature>
<keyword evidence="5 6" id="KW-0472">Membrane</keyword>
<keyword evidence="9" id="KW-0934">Plastid</keyword>
<dbReference type="GeneID" id="33357318"/>
<protein>
    <recommendedName>
        <fullName evidence="6">Cytochrome c biogenesis protein Ccs1</fullName>
    </recommendedName>
</protein>
<evidence type="ECO:0000313" key="9">
    <source>
        <dbReference type="EMBL" id="ARW64291.1"/>
    </source>
</evidence>
<dbReference type="PROSITE" id="PS51257">
    <property type="entry name" value="PROKAR_LIPOPROTEIN"/>
    <property type="match status" value="1"/>
</dbReference>
<comment type="function">
    <text evidence="6">Required during biogenesis of c-type cytochromes (cytochrome c6 and cytochrome f) at the step of heme attachment.</text>
</comment>
<keyword evidence="4 6" id="KW-1133">Transmembrane helix</keyword>
<evidence type="ECO:0000259" key="8">
    <source>
        <dbReference type="Pfam" id="PF05140"/>
    </source>
</evidence>
<dbReference type="Pfam" id="PF05140">
    <property type="entry name" value="ResB"/>
    <property type="match status" value="2"/>
</dbReference>
<keyword evidence="9" id="KW-0150">Chloroplast</keyword>
<evidence type="ECO:0000256" key="6">
    <source>
        <dbReference type="HAMAP-Rule" id="MF_01392"/>
    </source>
</evidence>
<keyword evidence="2 6" id="KW-0812">Transmembrane</keyword>